<feature type="non-terminal residue" evidence="2">
    <location>
        <position position="1"/>
    </location>
</feature>
<keyword evidence="1" id="KW-0472">Membrane</keyword>
<protein>
    <recommendedName>
        <fullName evidence="4">G protein-coupled receptor</fullName>
    </recommendedName>
</protein>
<dbReference type="Proteomes" id="UP001432027">
    <property type="component" value="Unassembled WGS sequence"/>
</dbReference>
<evidence type="ECO:0000313" key="3">
    <source>
        <dbReference type="Proteomes" id="UP001432027"/>
    </source>
</evidence>
<keyword evidence="3" id="KW-1185">Reference proteome</keyword>
<evidence type="ECO:0000313" key="2">
    <source>
        <dbReference type="EMBL" id="GMS93325.1"/>
    </source>
</evidence>
<dbReference type="Pfam" id="PF25093">
    <property type="entry name" value="DUF7807"/>
    <property type="match status" value="1"/>
</dbReference>
<dbReference type="AlphaFoldDB" id="A0AAV5TDN5"/>
<feature type="transmembrane region" description="Helical" evidence="1">
    <location>
        <begin position="7"/>
        <end position="31"/>
    </location>
</feature>
<evidence type="ECO:0008006" key="4">
    <source>
        <dbReference type="Google" id="ProtNLM"/>
    </source>
</evidence>
<feature type="transmembrane region" description="Helical" evidence="1">
    <location>
        <begin position="130"/>
        <end position="157"/>
    </location>
</feature>
<name>A0AAV5TDN5_9BILA</name>
<feature type="transmembrane region" description="Helical" evidence="1">
    <location>
        <begin position="67"/>
        <end position="94"/>
    </location>
</feature>
<keyword evidence="1" id="KW-0812">Transmembrane</keyword>
<feature type="transmembrane region" description="Helical" evidence="1">
    <location>
        <begin position="37"/>
        <end position="60"/>
    </location>
</feature>
<evidence type="ECO:0000256" key="1">
    <source>
        <dbReference type="SAM" id="Phobius"/>
    </source>
</evidence>
<dbReference type="EMBL" id="BTSX01000004">
    <property type="protein sequence ID" value="GMS93325.1"/>
    <property type="molecule type" value="Genomic_DNA"/>
</dbReference>
<gene>
    <name evidence="2" type="ORF">PENTCL1PPCAC_15500</name>
</gene>
<organism evidence="2 3">
    <name type="scientific">Pristionchus entomophagus</name>
    <dbReference type="NCBI Taxonomy" id="358040"/>
    <lineage>
        <taxon>Eukaryota</taxon>
        <taxon>Metazoa</taxon>
        <taxon>Ecdysozoa</taxon>
        <taxon>Nematoda</taxon>
        <taxon>Chromadorea</taxon>
        <taxon>Rhabditida</taxon>
        <taxon>Rhabditina</taxon>
        <taxon>Diplogasteromorpha</taxon>
        <taxon>Diplogasteroidea</taxon>
        <taxon>Neodiplogasteridae</taxon>
        <taxon>Pristionchus</taxon>
    </lineage>
</organism>
<reference evidence="2" key="1">
    <citation type="submission" date="2023-10" db="EMBL/GenBank/DDBJ databases">
        <title>Genome assembly of Pristionchus species.</title>
        <authorList>
            <person name="Yoshida K."/>
            <person name="Sommer R.J."/>
        </authorList>
    </citation>
    <scope>NUCLEOTIDE SEQUENCE</scope>
    <source>
        <strain evidence="2">RS0144</strain>
    </source>
</reference>
<dbReference type="InterPro" id="IPR056709">
    <property type="entry name" value="DUF7807"/>
</dbReference>
<dbReference type="PANTHER" id="PTHR34851">
    <property type="entry name" value="PROTEIN CBG05235-RELATED"/>
    <property type="match status" value="1"/>
</dbReference>
<dbReference type="PANTHER" id="PTHR34851:SF5">
    <property type="entry name" value="MARVEL DOMAIN-CONTAINING PROTEIN"/>
    <property type="match status" value="1"/>
</dbReference>
<accession>A0AAV5TDN5</accession>
<sequence length="186" mass="21146">GCCFSDLLIVSRILASIVACGSLIELIIFILKGENVFIVSIRAIFCTLHLFSAFCAFFGIRTERSRMIIPVIVITALTLIKNTTVVTLTSLAIYSVNTPFAQYLKWLRHNNQWYHDFAATYESEEEYIKWYSIGATVSVGIILLICIRAIYVHFCAYRILQNRSSNRQILIDEMMKSSQISIISKA</sequence>
<comment type="caution">
    <text evidence="2">The sequence shown here is derived from an EMBL/GenBank/DDBJ whole genome shotgun (WGS) entry which is preliminary data.</text>
</comment>
<proteinExistence type="predicted"/>
<keyword evidence="1" id="KW-1133">Transmembrane helix</keyword>